<reference evidence="1" key="1">
    <citation type="journal article" date="2017" name="Nature">
        <title>The genome of Chenopodium quinoa.</title>
        <authorList>
            <person name="Jarvis D.E."/>
            <person name="Ho Y.S."/>
            <person name="Lightfoot D.J."/>
            <person name="Schmoeckel S.M."/>
            <person name="Li B."/>
            <person name="Borm T.J.A."/>
            <person name="Ohyanagi H."/>
            <person name="Mineta K."/>
            <person name="Michell C.T."/>
            <person name="Saber N."/>
            <person name="Kharbatia N.M."/>
            <person name="Rupper R.R."/>
            <person name="Sharp A.R."/>
            <person name="Dally N."/>
            <person name="Boughton B.A."/>
            <person name="Woo Y.H."/>
            <person name="Gao G."/>
            <person name="Schijlen E.G.W.M."/>
            <person name="Guo X."/>
            <person name="Momin A.A."/>
            <person name="Negrao S."/>
            <person name="Al-Babili S."/>
            <person name="Gehring C."/>
            <person name="Roessner U."/>
            <person name="Jung C."/>
            <person name="Murphy K."/>
            <person name="Arold S.T."/>
            <person name="Gojobori T."/>
            <person name="van der Linden C.G."/>
            <person name="van Loo E.N."/>
            <person name="Jellen E.N."/>
            <person name="Maughan P.J."/>
            <person name="Tester M."/>
        </authorList>
    </citation>
    <scope>NUCLEOTIDE SEQUENCE [LARGE SCALE GENOMIC DNA]</scope>
    <source>
        <strain evidence="1">cv. PI 614886</strain>
    </source>
</reference>
<sequence>MHLIQFPVRPLFHNRGVHIDELKLNITSAYYELRGRVNNLIDCIPPFESKNPSQAKIHWMLGGVEAEPEKAAIPETVDRAEASAFLRAKRYS</sequence>
<keyword evidence="2" id="KW-1185">Reference proteome</keyword>
<accession>A0A803N8Y6</accession>
<dbReference type="EnsemblPlants" id="AUR62042337-RA">
    <property type="protein sequence ID" value="AUR62042337-RA:cds"/>
    <property type="gene ID" value="AUR62042337"/>
</dbReference>
<evidence type="ECO:0000313" key="1">
    <source>
        <dbReference type="EnsemblPlants" id="AUR62042337-RA:cds"/>
    </source>
</evidence>
<evidence type="ECO:0000313" key="2">
    <source>
        <dbReference type="Proteomes" id="UP000596660"/>
    </source>
</evidence>
<proteinExistence type="predicted"/>
<protein>
    <submittedName>
        <fullName evidence="1">Uncharacterized protein</fullName>
    </submittedName>
</protein>
<dbReference type="Gramene" id="AUR62042337-RA">
    <property type="protein sequence ID" value="AUR62042337-RA:cds"/>
    <property type="gene ID" value="AUR62042337"/>
</dbReference>
<reference evidence="1" key="2">
    <citation type="submission" date="2021-03" db="UniProtKB">
        <authorList>
            <consortium name="EnsemblPlants"/>
        </authorList>
    </citation>
    <scope>IDENTIFICATION</scope>
</reference>
<name>A0A803N8Y6_CHEQI</name>
<dbReference type="AlphaFoldDB" id="A0A803N8Y6"/>
<organism evidence="1 2">
    <name type="scientific">Chenopodium quinoa</name>
    <name type="common">Quinoa</name>
    <dbReference type="NCBI Taxonomy" id="63459"/>
    <lineage>
        <taxon>Eukaryota</taxon>
        <taxon>Viridiplantae</taxon>
        <taxon>Streptophyta</taxon>
        <taxon>Embryophyta</taxon>
        <taxon>Tracheophyta</taxon>
        <taxon>Spermatophyta</taxon>
        <taxon>Magnoliopsida</taxon>
        <taxon>eudicotyledons</taxon>
        <taxon>Gunneridae</taxon>
        <taxon>Pentapetalae</taxon>
        <taxon>Caryophyllales</taxon>
        <taxon>Chenopodiaceae</taxon>
        <taxon>Chenopodioideae</taxon>
        <taxon>Atripliceae</taxon>
        <taxon>Chenopodium</taxon>
    </lineage>
</organism>
<dbReference type="Proteomes" id="UP000596660">
    <property type="component" value="Unplaced"/>
</dbReference>